<evidence type="ECO:0000256" key="2">
    <source>
        <dbReference type="SAM" id="Phobius"/>
    </source>
</evidence>
<dbReference type="SMART" id="SM00786">
    <property type="entry name" value="SHR3_chaperone"/>
    <property type="match status" value="1"/>
</dbReference>
<evidence type="ECO:0000256" key="1">
    <source>
        <dbReference type="SAM" id="MobiDB-lite"/>
    </source>
</evidence>
<protein>
    <recommendedName>
        <fullName evidence="5">Shr3 amino acid permease chaperone</fullName>
    </recommendedName>
</protein>
<feature type="transmembrane region" description="Helical" evidence="2">
    <location>
        <begin position="6"/>
        <end position="25"/>
    </location>
</feature>
<dbReference type="OrthoDB" id="5229808at2759"/>
<dbReference type="GO" id="GO:0051082">
    <property type="term" value="F:unfolded protein binding"/>
    <property type="evidence" value="ECO:0007669"/>
    <property type="project" value="TreeGrafter"/>
</dbReference>
<dbReference type="STRING" id="870435.A0A0C3PHD0"/>
<keyword evidence="4" id="KW-1185">Reference proteome</keyword>
<feature type="transmembrane region" description="Helical" evidence="2">
    <location>
        <begin position="58"/>
        <end position="78"/>
    </location>
</feature>
<dbReference type="InParanoid" id="A0A0C3PHD0"/>
<feature type="transmembrane region" description="Helical" evidence="2">
    <location>
        <begin position="129"/>
        <end position="147"/>
    </location>
</feature>
<dbReference type="GO" id="GO:0006888">
    <property type="term" value="P:endoplasmic reticulum to Golgi vesicle-mediated transport"/>
    <property type="evidence" value="ECO:0007669"/>
    <property type="project" value="TreeGrafter"/>
</dbReference>
<dbReference type="HOGENOM" id="CLU_080510_0_1_1"/>
<keyword evidence="2" id="KW-0812">Transmembrane</keyword>
<accession>A0A0C3PHD0</accession>
<dbReference type="GO" id="GO:0005789">
    <property type="term" value="C:endoplasmic reticulum membrane"/>
    <property type="evidence" value="ECO:0007669"/>
    <property type="project" value="TreeGrafter"/>
</dbReference>
<evidence type="ECO:0000313" key="4">
    <source>
        <dbReference type="Proteomes" id="UP000054217"/>
    </source>
</evidence>
<proteinExistence type="predicted"/>
<keyword evidence="2" id="KW-1133">Transmembrane helix</keyword>
<reference evidence="3 4" key="1">
    <citation type="submission" date="2014-04" db="EMBL/GenBank/DDBJ databases">
        <authorList>
            <consortium name="DOE Joint Genome Institute"/>
            <person name="Kuo A."/>
            <person name="Kohler A."/>
            <person name="Costa M.D."/>
            <person name="Nagy L.G."/>
            <person name="Floudas D."/>
            <person name="Copeland A."/>
            <person name="Barry K.W."/>
            <person name="Cichocki N."/>
            <person name="Veneault-Fourrey C."/>
            <person name="LaButti K."/>
            <person name="Lindquist E.A."/>
            <person name="Lipzen A."/>
            <person name="Lundell T."/>
            <person name="Morin E."/>
            <person name="Murat C."/>
            <person name="Sun H."/>
            <person name="Tunlid A."/>
            <person name="Henrissat B."/>
            <person name="Grigoriev I.V."/>
            <person name="Hibbett D.S."/>
            <person name="Martin F."/>
            <person name="Nordberg H.P."/>
            <person name="Cantor M.N."/>
            <person name="Hua S.X."/>
        </authorList>
    </citation>
    <scope>NUCLEOTIDE SEQUENCE [LARGE SCALE GENOMIC DNA]</scope>
    <source>
        <strain evidence="3 4">Marx 270</strain>
    </source>
</reference>
<dbReference type="InterPro" id="IPR013248">
    <property type="entry name" value="Psh3/Shr3"/>
</dbReference>
<gene>
    <name evidence="3" type="ORF">M404DRAFT_135687</name>
</gene>
<feature type="transmembrane region" description="Helical" evidence="2">
    <location>
        <begin position="90"/>
        <end position="108"/>
    </location>
</feature>
<name>A0A0C3PHD0_PISTI</name>
<keyword evidence="2" id="KW-0472">Membrane</keyword>
<evidence type="ECO:0008006" key="5">
    <source>
        <dbReference type="Google" id="ProtNLM"/>
    </source>
</evidence>
<dbReference type="AlphaFoldDB" id="A0A0C3PHD0"/>
<feature type="region of interest" description="Disordered" evidence="1">
    <location>
        <begin position="166"/>
        <end position="186"/>
    </location>
</feature>
<dbReference type="Proteomes" id="UP000054217">
    <property type="component" value="Unassembled WGS sequence"/>
</dbReference>
<dbReference type="PANTHER" id="PTHR28228:SF1">
    <property type="entry name" value="SECRETORY COMPONENT PROTEIN SHR3"/>
    <property type="match status" value="1"/>
</dbReference>
<dbReference type="PANTHER" id="PTHR28228">
    <property type="entry name" value="SECRETORY COMPONENT PROTEIN SHR3"/>
    <property type="match status" value="1"/>
</dbReference>
<organism evidence="3 4">
    <name type="scientific">Pisolithus tinctorius Marx 270</name>
    <dbReference type="NCBI Taxonomy" id="870435"/>
    <lineage>
        <taxon>Eukaryota</taxon>
        <taxon>Fungi</taxon>
        <taxon>Dikarya</taxon>
        <taxon>Basidiomycota</taxon>
        <taxon>Agaricomycotina</taxon>
        <taxon>Agaricomycetes</taxon>
        <taxon>Agaricomycetidae</taxon>
        <taxon>Boletales</taxon>
        <taxon>Sclerodermatineae</taxon>
        <taxon>Pisolithaceae</taxon>
        <taxon>Pisolithus</taxon>
    </lineage>
</organism>
<reference evidence="4" key="2">
    <citation type="submission" date="2015-01" db="EMBL/GenBank/DDBJ databases">
        <title>Evolutionary Origins and Diversification of the Mycorrhizal Mutualists.</title>
        <authorList>
            <consortium name="DOE Joint Genome Institute"/>
            <consortium name="Mycorrhizal Genomics Consortium"/>
            <person name="Kohler A."/>
            <person name="Kuo A."/>
            <person name="Nagy L.G."/>
            <person name="Floudas D."/>
            <person name="Copeland A."/>
            <person name="Barry K.W."/>
            <person name="Cichocki N."/>
            <person name="Veneault-Fourrey C."/>
            <person name="LaButti K."/>
            <person name="Lindquist E.A."/>
            <person name="Lipzen A."/>
            <person name="Lundell T."/>
            <person name="Morin E."/>
            <person name="Murat C."/>
            <person name="Riley R."/>
            <person name="Ohm R."/>
            <person name="Sun H."/>
            <person name="Tunlid A."/>
            <person name="Henrissat B."/>
            <person name="Grigoriev I.V."/>
            <person name="Hibbett D.S."/>
            <person name="Martin F."/>
        </authorList>
    </citation>
    <scope>NUCLEOTIDE SEQUENCE [LARGE SCALE GENOMIC DNA]</scope>
    <source>
        <strain evidence="4">Marx 270</strain>
    </source>
</reference>
<sequence>MGFKQGAVLASCSFFLGVLFICFFVDYRILHQPLTDDIIEDGFQFYATFFNAPPAIKALLHGFIGVGILGLVAKLHVWNDSAVLFDGSSLAAYVFAVAVYLSVTIPSLRTIVTPAEANTRAERIEAMKILAAGNTIMMVILGAVLVLQGGQEYARRLELNELASAEKVEKEKQSAPMDTSPKDKKE</sequence>
<evidence type="ECO:0000313" key="3">
    <source>
        <dbReference type="EMBL" id="KIO07851.1"/>
    </source>
</evidence>
<dbReference type="EMBL" id="KN831959">
    <property type="protein sequence ID" value="KIO07851.1"/>
    <property type="molecule type" value="Genomic_DNA"/>
</dbReference>
<dbReference type="Pfam" id="PF08229">
    <property type="entry name" value="SHR3_chaperone"/>
    <property type="match status" value="1"/>
</dbReference>